<protein>
    <recommendedName>
        <fullName evidence="3">Coenzyme PQQ synthesis protein D (PqqD)</fullName>
    </recommendedName>
</protein>
<reference evidence="1" key="1">
    <citation type="submission" date="2022-09" db="EMBL/GenBank/DDBJ databases">
        <title>Comparative genomics and taxonomic characterization of three novel marine species of genus Reichenbachiella exhibiting antioxidant and polysaccharide degradation activities.</title>
        <authorList>
            <person name="Muhammad N."/>
            <person name="Lee Y.-J."/>
            <person name="Ko J."/>
            <person name="Kim S.-G."/>
        </authorList>
    </citation>
    <scope>NUCLEOTIDE SEQUENCE</scope>
    <source>
        <strain evidence="1">BKB1-1</strain>
    </source>
</reference>
<dbReference type="Proteomes" id="UP001065174">
    <property type="component" value="Chromosome"/>
</dbReference>
<evidence type="ECO:0008006" key="3">
    <source>
        <dbReference type="Google" id="ProtNLM"/>
    </source>
</evidence>
<dbReference type="RefSeq" id="WP_262310090.1">
    <property type="nucleotide sequence ID" value="NZ_CP106679.1"/>
</dbReference>
<organism evidence="1 2">
    <name type="scientific">Reichenbachiella agarivorans</name>
    <dbReference type="NCBI Taxonomy" id="2979464"/>
    <lineage>
        <taxon>Bacteria</taxon>
        <taxon>Pseudomonadati</taxon>
        <taxon>Bacteroidota</taxon>
        <taxon>Cytophagia</taxon>
        <taxon>Cytophagales</taxon>
        <taxon>Reichenbachiellaceae</taxon>
        <taxon>Reichenbachiella</taxon>
    </lineage>
</organism>
<evidence type="ECO:0000313" key="2">
    <source>
        <dbReference type="Proteomes" id="UP001065174"/>
    </source>
</evidence>
<accession>A0ABY6CWM9</accession>
<dbReference type="EMBL" id="CP106679">
    <property type="protein sequence ID" value="UXP32655.1"/>
    <property type="molecule type" value="Genomic_DNA"/>
</dbReference>
<name>A0ABY6CWM9_9BACT</name>
<gene>
    <name evidence="1" type="ORF">N6H18_01560</name>
</gene>
<evidence type="ECO:0000313" key="1">
    <source>
        <dbReference type="EMBL" id="UXP32655.1"/>
    </source>
</evidence>
<keyword evidence="2" id="KW-1185">Reference proteome</keyword>
<proteinExistence type="predicted"/>
<sequence>MLIENRPTVSSELFDDEVVIVNLENGNYYSFGGSGIDIWKIIKDGVDLPNLKEIFENKYMFDQDQKKVFSQIINELIEEGLVVKSKDPSDKVSNELIFKHDSFKPAILKKFTDMQDLLLLDPIHDVDATGWPMPKENPSMDLDTNKDV</sequence>